<evidence type="ECO:0000313" key="1">
    <source>
        <dbReference type="EMBL" id="GAA0504850.1"/>
    </source>
</evidence>
<accession>A0ABN1BUU9</accession>
<proteinExistence type="predicted"/>
<keyword evidence="2" id="KW-1185">Reference proteome</keyword>
<evidence type="ECO:0000313" key="2">
    <source>
        <dbReference type="Proteomes" id="UP001501706"/>
    </source>
</evidence>
<dbReference type="Pfam" id="PF07100">
    <property type="entry name" value="ASRT"/>
    <property type="match status" value="1"/>
</dbReference>
<gene>
    <name evidence="1" type="ORF">GCM10009097_22300</name>
</gene>
<name>A0ABN1BUU9_9BURK</name>
<dbReference type="RefSeq" id="WP_087839686.1">
    <property type="nucleotide sequence ID" value="NZ_BAAAEN010000007.1"/>
</dbReference>
<comment type="caution">
    <text evidence="1">The sequence shown here is derived from an EMBL/GenBank/DDBJ whole genome shotgun (WGS) entry which is preliminary data.</text>
</comment>
<dbReference type="InterPro" id="IPR036698">
    <property type="entry name" value="TM1070-like_sf"/>
</dbReference>
<reference evidence="1 2" key="1">
    <citation type="journal article" date="2019" name="Int. J. Syst. Evol. Microbiol.">
        <title>The Global Catalogue of Microorganisms (GCM) 10K type strain sequencing project: providing services to taxonomists for standard genome sequencing and annotation.</title>
        <authorList>
            <consortium name="The Broad Institute Genomics Platform"/>
            <consortium name="The Broad Institute Genome Sequencing Center for Infectious Disease"/>
            <person name="Wu L."/>
            <person name="Ma J."/>
        </authorList>
    </citation>
    <scope>NUCLEOTIDE SEQUENCE [LARGE SCALE GENOMIC DNA]</scope>
    <source>
        <strain evidence="1 2">JCM 14330</strain>
    </source>
</reference>
<dbReference type="SUPFAM" id="SSF89232">
    <property type="entry name" value="Hypothetical protein TM1070"/>
    <property type="match status" value="1"/>
</dbReference>
<dbReference type="EMBL" id="BAAAEN010000007">
    <property type="protein sequence ID" value="GAA0504850.1"/>
    <property type="molecule type" value="Genomic_DNA"/>
</dbReference>
<dbReference type="InterPro" id="IPR009794">
    <property type="entry name" value="ASRT"/>
</dbReference>
<protein>
    <submittedName>
        <fullName evidence="1">Sensory rhodopsin transducer</fullName>
    </submittedName>
</protein>
<organism evidence="1 2">
    <name type="scientific">Pigmentiphaga daeguensis</name>
    <dbReference type="NCBI Taxonomy" id="414049"/>
    <lineage>
        <taxon>Bacteria</taxon>
        <taxon>Pseudomonadati</taxon>
        <taxon>Pseudomonadota</taxon>
        <taxon>Betaproteobacteria</taxon>
        <taxon>Burkholderiales</taxon>
        <taxon>Alcaligenaceae</taxon>
        <taxon>Pigmentiphaga</taxon>
    </lineage>
</organism>
<dbReference type="PIRSF" id="PIRSF008711">
    <property type="entry name" value="UCP008711"/>
    <property type="match status" value="1"/>
</dbReference>
<dbReference type="Proteomes" id="UP001501706">
    <property type="component" value="Unassembled WGS sequence"/>
</dbReference>
<sequence>MQALGKRRWIIAEGYLPPSGDDRTRQTASHETACILNTGDAPAQVRLTVYFSDREPAGPYRVLVPARRTLHLRFNDLRDPEPIPLDTDYASVIESDVPIVVQHTRLDSRQAALALMTTMAYGAD</sequence>
<dbReference type="Gene3D" id="2.60.290.11">
    <property type="entry name" value="TM1070-like"/>
    <property type="match status" value="1"/>
</dbReference>